<name>A0A0B4N2A3_9CAUD</name>
<sequence length="73" mass="8061">MANHIVINKSVSLNGCIVEVLGCYGESRLSASALCSLSEYKARITVAYLGGELSSDDYQALVNHYEDWKRYGK</sequence>
<dbReference type="GeneID" id="24725323"/>
<organism evidence="1 2">
    <name type="scientific">Escherichia phage vB_EcoP_SU10</name>
    <dbReference type="NCBI Taxonomy" id="1519788"/>
    <lineage>
        <taxon>Viruses</taxon>
        <taxon>Duplodnaviria</taxon>
        <taxon>Heunggongvirae</taxon>
        <taxon>Uroviricota</taxon>
        <taxon>Caudoviricetes</taxon>
        <taxon>Mktvariviridae</taxon>
        <taxon>Gordonclarkvirinae</taxon>
        <taxon>Kuravirus</taxon>
        <taxon>Kuravirus CHD5UKE1</taxon>
        <taxon>Kuravirus SU10</taxon>
    </lineage>
</organism>
<keyword evidence="2" id="KW-1185">Reference proteome</keyword>
<accession>A0A0B4N2A3</accession>
<evidence type="ECO:0000313" key="2">
    <source>
        <dbReference type="Proteomes" id="UP000031602"/>
    </source>
</evidence>
<dbReference type="Proteomes" id="UP000031602">
    <property type="component" value="Segment"/>
</dbReference>
<reference evidence="1 2" key="1">
    <citation type="journal article" date="2014" name="PLoS ONE">
        <title>Genomic, Proteomic, Morphological, and Phylogenetic Analyses of vB_EcoP_SU10, a Podoviridae Phage with C3 Morphology.</title>
        <authorList>
            <person name="Mirzaei M.K."/>
            <person name="Eriksson H."/>
            <person name="Kasuga K."/>
            <person name="Haggard-Ljungquist E."/>
            <person name="Nilsson A.S."/>
        </authorList>
    </citation>
    <scope>NUCLEOTIDE SEQUENCE [LARGE SCALE GENOMIC DNA]</scope>
</reference>
<proteinExistence type="predicted"/>
<dbReference type="RefSeq" id="YP_009152974.1">
    <property type="nucleotide sequence ID" value="NC_027395.1"/>
</dbReference>
<gene>
    <name evidence="1" type="ORF">SU10_0123</name>
</gene>
<protein>
    <submittedName>
        <fullName evidence="1">Uncharacterized protein</fullName>
    </submittedName>
</protein>
<dbReference type="EMBL" id="KM044272">
    <property type="protein sequence ID" value="AIF71874.1"/>
    <property type="molecule type" value="Genomic_DNA"/>
</dbReference>
<dbReference type="KEGG" id="vg:24725323"/>
<evidence type="ECO:0000313" key="1">
    <source>
        <dbReference type="EMBL" id="AIF71874.1"/>
    </source>
</evidence>